<evidence type="ECO:0000256" key="2">
    <source>
        <dbReference type="ARBA" id="ARBA00022989"/>
    </source>
</evidence>
<dbReference type="AlphaFoldDB" id="A0A8H5QJK8"/>
<dbReference type="InterPro" id="IPR011527">
    <property type="entry name" value="ABC1_TM_dom"/>
</dbReference>
<evidence type="ECO:0000313" key="5">
    <source>
        <dbReference type="EMBL" id="KAF5616467.1"/>
    </source>
</evidence>
<proteinExistence type="predicted"/>
<accession>A0A8H5QJK8</accession>
<keyword evidence="2" id="KW-1133">Transmembrane helix</keyword>
<dbReference type="SUPFAM" id="SSF90123">
    <property type="entry name" value="ABC transporter transmembrane region"/>
    <property type="match status" value="1"/>
</dbReference>
<dbReference type="GO" id="GO:0140359">
    <property type="term" value="F:ABC-type transporter activity"/>
    <property type="evidence" value="ECO:0007669"/>
    <property type="project" value="InterPro"/>
</dbReference>
<organism evidence="5 6">
    <name type="scientific">Fusarium tjaetaba</name>
    <dbReference type="NCBI Taxonomy" id="1567544"/>
    <lineage>
        <taxon>Eukaryota</taxon>
        <taxon>Fungi</taxon>
        <taxon>Dikarya</taxon>
        <taxon>Ascomycota</taxon>
        <taxon>Pezizomycotina</taxon>
        <taxon>Sordariomycetes</taxon>
        <taxon>Hypocreomycetidae</taxon>
        <taxon>Hypocreales</taxon>
        <taxon>Nectriaceae</taxon>
        <taxon>Fusarium</taxon>
        <taxon>Fusarium fujikuroi species complex</taxon>
    </lineage>
</organism>
<dbReference type="GeneID" id="59298324"/>
<keyword evidence="6" id="KW-1185">Reference proteome</keyword>
<reference evidence="5 6" key="1">
    <citation type="submission" date="2020-05" db="EMBL/GenBank/DDBJ databases">
        <title>Identification and distribution of gene clusters putatively required for synthesis of sphingolipid metabolism inhibitors in phylogenetically diverse species of the filamentous fungus Fusarium.</title>
        <authorList>
            <person name="Kim H.-S."/>
            <person name="Busman M."/>
            <person name="Brown D.W."/>
            <person name="Divon H."/>
            <person name="Uhlig S."/>
            <person name="Proctor R.H."/>
        </authorList>
    </citation>
    <scope>NUCLEOTIDE SEQUENCE [LARGE SCALE GENOMIC DNA]</scope>
    <source>
        <strain evidence="5 6">NRRL 66243</strain>
    </source>
</reference>
<keyword evidence="3" id="KW-0472">Membrane</keyword>
<gene>
    <name evidence="5" type="ORF">FTJAE_12960</name>
</gene>
<evidence type="ECO:0000256" key="3">
    <source>
        <dbReference type="ARBA" id="ARBA00023136"/>
    </source>
</evidence>
<evidence type="ECO:0000256" key="1">
    <source>
        <dbReference type="ARBA" id="ARBA00022692"/>
    </source>
</evidence>
<dbReference type="RefSeq" id="XP_037200017.1">
    <property type="nucleotide sequence ID" value="XM_037346054.1"/>
</dbReference>
<sequence>MLIVNRAAAGIMAGHETDILEIHSQTNSFAESILSSARTIYAFEARDRLVREFDTYLTNAHHVGNRISPSFGTLLSAEYCIVYLGYGLAFWQGIQMFSGTSSQGLTRLSLQKLSM</sequence>
<dbReference type="EMBL" id="JAAQRI010000372">
    <property type="protein sequence ID" value="KAF5616467.1"/>
    <property type="molecule type" value="Genomic_DNA"/>
</dbReference>
<dbReference type="Pfam" id="PF00664">
    <property type="entry name" value="ABC_membrane"/>
    <property type="match status" value="1"/>
</dbReference>
<dbReference type="OrthoDB" id="6500128at2759"/>
<keyword evidence="1" id="KW-0812">Transmembrane</keyword>
<dbReference type="GO" id="GO:0005524">
    <property type="term" value="F:ATP binding"/>
    <property type="evidence" value="ECO:0007669"/>
    <property type="project" value="InterPro"/>
</dbReference>
<dbReference type="GO" id="GO:0016020">
    <property type="term" value="C:membrane"/>
    <property type="evidence" value="ECO:0007669"/>
    <property type="project" value="InterPro"/>
</dbReference>
<protein>
    <submittedName>
        <fullName evidence="5">Leptomycin B resistance pmd1</fullName>
    </submittedName>
</protein>
<dbReference type="Proteomes" id="UP000530670">
    <property type="component" value="Unassembled WGS sequence"/>
</dbReference>
<comment type="caution">
    <text evidence="5">The sequence shown here is derived from an EMBL/GenBank/DDBJ whole genome shotgun (WGS) entry which is preliminary data.</text>
</comment>
<feature type="domain" description="ABC transmembrane type-1" evidence="4">
    <location>
        <begin position="1"/>
        <end position="115"/>
    </location>
</feature>
<evidence type="ECO:0000259" key="4">
    <source>
        <dbReference type="PROSITE" id="PS50929"/>
    </source>
</evidence>
<evidence type="ECO:0000313" key="6">
    <source>
        <dbReference type="Proteomes" id="UP000530670"/>
    </source>
</evidence>
<dbReference type="Gene3D" id="1.20.1560.10">
    <property type="entry name" value="ABC transporter type 1, transmembrane domain"/>
    <property type="match status" value="1"/>
</dbReference>
<name>A0A8H5QJK8_9HYPO</name>
<dbReference type="PROSITE" id="PS50929">
    <property type="entry name" value="ABC_TM1F"/>
    <property type="match status" value="1"/>
</dbReference>
<dbReference type="InterPro" id="IPR036640">
    <property type="entry name" value="ABC1_TM_sf"/>
</dbReference>